<organism evidence="2 3">
    <name type="scientific">Nannochloropsis salina CCMP1776</name>
    <dbReference type="NCBI Taxonomy" id="1027361"/>
    <lineage>
        <taxon>Eukaryota</taxon>
        <taxon>Sar</taxon>
        <taxon>Stramenopiles</taxon>
        <taxon>Ochrophyta</taxon>
        <taxon>Eustigmatophyceae</taxon>
        <taxon>Eustigmatales</taxon>
        <taxon>Monodopsidaceae</taxon>
        <taxon>Microchloropsis</taxon>
        <taxon>Microchloropsis salina</taxon>
    </lineage>
</organism>
<dbReference type="Proteomes" id="UP000355283">
    <property type="component" value="Unassembled WGS sequence"/>
</dbReference>
<dbReference type="EMBL" id="SDOX01000057">
    <property type="protein sequence ID" value="TFJ83206.1"/>
    <property type="molecule type" value="Genomic_DNA"/>
</dbReference>
<gene>
    <name evidence="2" type="ORF">NSK_005490</name>
</gene>
<dbReference type="InterPro" id="IPR011992">
    <property type="entry name" value="EF-hand-dom_pair"/>
</dbReference>
<evidence type="ECO:0000313" key="3">
    <source>
        <dbReference type="Proteomes" id="UP000355283"/>
    </source>
</evidence>
<dbReference type="OrthoDB" id="10437721at2759"/>
<feature type="compositionally biased region" description="Acidic residues" evidence="1">
    <location>
        <begin position="132"/>
        <end position="144"/>
    </location>
</feature>
<protein>
    <recommendedName>
        <fullName evidence="4">EF-hand domain-containing protein</fullName>
    </recommendedName>
</protein>
<keyword evidence="3" id="KW-1185">Reference proteome</keyword>
<reference evidence="2 3" key="1">
    <citation type="submission" date="2019-01" db="EMBL/GenBank/DDBJ databases">
        <title>Nuclear Genome Assembly of the Microalgal Biofuel strain Nannochloropsis salina CCMP1776.</title>
        <authorList>
            <person name="Hovde B."/>
        </authorList>
    </citation>
    <scope>NUCLEOTIDE SEQUENCE [LARGE SCALE GENOMIC DNA]</scope>
    <source>
        <strain evidence="2 3">CCMP1776</strain>
    </source>
</reference>
<comment type="caution">
    <text evidence="2">The sequence shown here is derived from an EMBL/GenBank/DDBJ whole genome shotgun (WGS) entry which is preliminary data.</text>
</comment>
<feature type="compositionally biased region" description="Basic and acidic residues" evidence="1">
    <location>
        <begin position="145"/>
        <end position="154"/>
    </location>
</feature>
<dbReference type="AlphaFoldDB" id="A0A4D9CW90"/>
<sequence length="300" mass="32825">MGQTQSSAPSQAEVSSALAVMEAVTQEHCPRWTKKKLKELMRAMKALGARSGKPTLIYRCDLEAALKKTGLKDTVEGEILDKAYTVLDLQGEGQVPYQEVMMSVAFLVQSPSVIDKLAFALELYDAGRPLPEEQEEEGWAEGEDEKQRGRGGREEEGEEEDGALYSQTDVRIILGSAMKMAGSLRGRPLPDQALEDLLGMTFPLTHLADTNSSSPTATQWQACVSTEARFKEEDARDVQAGFISAGNDIAETLPLHPFDSAEKGQMGDDMGEDEGLLPGQSYKTAREIILSLKTYQIMSE</sequence>
<proteinExistence type="predicted"/>
<name>A0A4D9CW90_9STRA</name>
<feature type="region of interest" description="Disordered" evidence="1">
    <location>
        <begin position="130"/>
        <end position="165"/>
    </location>
</feature>
<evidence type="ECO:0000256" key="1">
    <source>
        <dbReference type="SAM" id="MobiDB-lite"/>
    </source>
</evidence>
<evidence type="ECO:0000313" key="2">
    <source>
        <dbReference type="EMBL" id="TFJ83206.1"/>
    </source>
</evidence>
<evidence type="ECO:0008006" key="4">
    <source>
        <dbReference type="Google" id="ProtNLM"/>
    </source>
</evidence>
<accession>A0A4D9CW90</accession>
<dbReference type="SUPFAM" id="SSF47473">
    <property type="entry name" value="EF-hand"/>
    <property type="match status" value="1"/>
</dbReference>